<evidence type="ECO:0000256" key="1">
    <source>
        <dbReference type="SAM" id="MobiDB-lite"/>
    </source>
</evidence>
<dbReference type="AlphaFoldDB" id="A0A0G4HVV1"/>
<proteinExistence type="predicted"/>
<protein>
    <submittedName>
        <fullName evidence="2">Uncharacterized protein</fullName>
    </submittedName>
</protein>
<accession>A0A0G4HVV1</accession>
<dbReference type="VEuPathDB" id="CryptoDB:Cvel_8926"/>
<dbReference type="EMBL" id="CDMZ01004085">
    <property type="protein sequence ID" value="CEM48597.1"/>
    <property type="molecule type" value="Genomic_DNA"/>
</dbReference>
<name>A0A0G4HVV1_9ALVE</name>
<feature type="compositionally biased region" description="Basic and acidic residues" evidence="1">
    <location>
        <begin position="13"/>
        <end position="25"/>
    </location>
</feature>
<feature type="region of interest" description="Disordered" evidence="1">
    <location>
        <begin position="1"/>
        <end position="47"/>
    </location>
</feature>
<reference evidence="2" key="1">
    <citation type="submission" date="2014-11" db="EMBL/GenBank/DDBJ databases">
        <authorList>
            <person name="Otto D Thomas"/>
            <person name="Naeem Raeece"/>
        </authorList>
    </citation>
    <scope>NUCLEOTIDE SEQUENCE</scope>
</reference>
<gene>
    <name evidence="2" type="ORF">Cvel_8926</name>
</gene>
<evidence type="ECO:0000313" key="2">
    <source>
        <dbReference type="EMBL" id="CEM48597.1"/>
    </source>
</evidence>
<sequence length="85" mass="9657">MSVRYAQGAPKKPKPDKPDKPDKPNKPNKPLIFSNNPGNSGKTAERPIRNRLDVAALMQRADLTDNEKVDRFLKCLKEKKDMELI</sequence>
<feature type="compositionally biased region" description="Polar residues" evidence="1">
    <location>
        <begin position="33"/>
        <end position="42"/>
    </location>
</feature>
<organism evidence="2">
    <name type="scientific">Chromera velia CCMP2878</name>
    <dbReference type="NCBI Taxonomy" id="1169474"/>
    <lineage>
        <taxon>Eukaryota</taxon>
        <taxon>Sar</taxon>
        <taxon>Alveolata</taxon>
        <taxon>Colpodellida</taxon>
        <taxon>Chromeraceae</taxon>
        <taxon>Chromera</taxon>
    </lineage>
</organism>